<feature type="compositionally biased region" description="Low complexity" evidence="1">
    <location>
        <begin position="173"/>
        <end position="186"/>
    </location>
</feature>
<feature type="domain" description="GRAM" evidence="2">
    <location>
        <begin position="1882"/>
        <end position="1951"/>
    </location>
</feature>
<feature type="region of interest" description="Disordered" evidence="1">
    <location>
        <begin position="1611"/>
        <end position="1789"/>
    </location>
</feature>
<feature type="region of interest" description="Disordered" evidence="1">
    <location>
        <begin position="2419"/>
        <end position="2452"/>
    </location>
</feature>
<feature type="compositionally biased region" description="Gly residues" evidence="1">
    <location>
        <begin position="453"/>
        <end position="469"/>
    </location>
</feature>
<feature type="region of interest" description="Disordered" evidence="1">
    <location>
        <begin position="1"/>
        <end position="33"/>
    </location>
</feature>
<dbReference type="GO" id="GO:0140268">
    <property type="term" value="C:endoplasmic reticulum-plasma membrane contact site"/>
    <property type="evidence" value="ECO:0007669"/>
    <property type="project" value="TreeGrafter"/>
</dbReference>
<feature type="compositionally biased region" description="Low complexity" evidence="1">
    <location>
        <begin position="952"/>
        <end position="974"/>
    </location>
</feature>
<dbReference type="InterPro" id="IPR004182">
    <property type="entry name" value="GRAM"/>
</dbReference>
<feature type="non-terminal residue" evidence="3">
    <location>
        <position position="2540"/>
    </location>
</feature>
<accession>A0A425I1S0</accession>
<feature type="compositionally biased region" description="Basic and acidic residues" evidence="1">
    <location>
        <begin position="933"/>
        <end position="944"/>
    </location>
</feature>
<feature type="compositionally biased region" description="Basic and acidic residues" evidence="1">
    <location>
        <begin position="1384"/>
        <end position="1406"/>
    </location>
</feature>
<feature type="compositionally biased region" description="Basic and acidic residues" evidence="1">
    <location>
        <begin position="715"/>
        <end position="752"/>
    </location>
</feature>
<dbReference type="PANTHER" id="PTHR23319:SF4">
    <property type="entry name" value="GRAM DOMAIN CONTAINING 1B, ISOFORM E"/>
    <property type="match status" value="1"/>
</dbReference>
<feature type="compositionally biased region" description="Basic and acidic residues" evidence="1">
    <location>
        <begin position="2494"/>
        <end position="2510"/>
    </location>
</feature>
<dbReference type="VEuPathDB" id="ToxoDB:TGCAST_311920A"/>
<dbReference type="InterPro" id="IPR011993">
    <property type="entry name" value="PH-like_dom_sf"/>
</dbReference>
<sequence length="2540" mass="270625">MASSVTSVPPSSASSSSPSAPCSPCSSPLRSGAQSSSTICVESEKPLDPLLQLLEEQRGATKALERFCQDVVAAENDLMHALSKAKGLAADSCAPACLSPADARKHLQELLLLHGSQKQGGFAACSLSPPSPSSSPSLAASWTHTWEGSATAREEDGEAHPEGGKEEQERGQAVAAVVSPDSVASDVKPENADPTDGRGQDSPQGERKNSPSPTHAPSSLTSRPELTPSAESLPKRPYLELSAGSSPSTAPASAALPPSPSVSALESPFLGFSSSPSPSVLSCSPVSFGASPATLGPVASPLRACLAGPASASEVVSSLQETYGPCEEVVSLVGRSLFFFVCEHLQHHAELRASFAALAKAAAHQQTFVHSEKSRLDQLLPKLTSSFRLARERKTRAFSRYEKAVTEAEAAVVSRERLKTQNLNSVCSSGAASASGAPAFWALSASQTPGAGAPCGTGQAPGRGGGAGAPPGIEALGSSLLAAPRPDAGKSQREKSGPGAVSLLLPQLQRQNQRADQLFQVYVQSRREYGAASVAAAKAATSLQAVVAHLWAEEQEFLEREFLRKQKATLVGVFRTLARFVDCEEKAERALESGLAEAQKALLPAVTRCLVGDSDATRFASRVFVIGDARQQEGEREEGRGPEGPACEREARIAEHSHGGGWEGREGRDVDNAAREVEKKGEWHAGKLEGKNASACGEEGTGEVAVDEAPACGTPRREQEEETRGTETRKKTGDSDGARPETERCRSDERTAGAELSSVLADARDLCGRLRASNRRLQSMRSLVRLLIQSLCTYQKALLAAARSLGSFSAPVSAGPDASLAASVSTGPGVSAGVGPSRGAEPLLMAGCCWQLLQACVGEVSEVCDTLRTCAGEYLLRLLDESVSQQQSTIRKLASAEGDMLRLLTASRAAKLETLNKLAKVKAVPGSAAPPEEAGRHSRRRMDSESPPCSFAVSRASPAAPEAPSSSNAVSPSAACGNAAGGEVVLGGEGGVAVHAPQSEALSAASADASSSLELLQALSERSADQEVIAAGRVKKLMKTVVAGEAQRSSLLLLQAKAVHQASIEAVSVAAAECRAASQLAERAHERQAFVRWLAEVFPVAERSVLRGLEGRRNSNRRAARRAERRSSASREEDDMKAKASGVCRLRSPRELRGDCKRAQLPNTALDASLDGERTTDRDTGTLERNKQAVASEAETREEEAVEETLAETVGARREGEETPAAESLDSKGKSALNSYASLSLQTAPSTTSLAEQRPAASEVPLSPAEVAGRKELRADGLYSEKQETERQENEQAPASPASPGASSFGTEQPSVELVSSSSLYLSSGPSSPGRVRREVRPGACRRGSRSLSEESFAFSPPSSLPESPASSLRRVRTRGEFPGSFPGDEKKKQRHKERERETRRPNELERPPTVLVAAAERMKRVEQAALWWREVVRLSSPPSPVSSVSPAVSGSAGSSERGRLISCVKGKEVCEREGAGKCEKMKTAEEYEKELPVSAVMALEEGTVKLKCAAVCDFDGSEFDALTASSFSSVVRRDEGSSRFFFRRGDILRVTVPVGSLWEGLDPRGVAGVFPASCVFVPADSVWATRPAMQDKERGSLERLVLDFFSASRSSSSSSASPLFHPASAGIQDSSPRRTSKEDDPDDGEGLAVSASERQAAALPGPSDTPRPCGSTKSEEPACEPAEEAVEPRRLPSTRVAPLCFAPTRRIQPHRKRHEIRNESDSGRDMSPPDSQRAEGQGENPENGEEGETKAQGEGEEAREELETQEEMESERKTEEDGEDAGEDGQVRMHFRKGYSEGDATYIEQEKRLRATPLPGLASGEEGEDRELTGPGGSRQISRAESAVSFWYREGVDGRPTGDSTAAAAAAVAASLSSYDRLQQEEFRQRFGIAEFVLQSYSCALSRRILLQGRLYVTQNTLAFFSFFNETTIFGLETVLVIKMQDIVAVRKKVNAFFFDNSIEIELTDDRRHFFATFINRDKEANAKMGELPRDMLEERESSLFSSPRLEREASSSSRNCYSLSLPSLSDLPQTGSARRASRATGDACEAGDFATPRVNTPLCLPSAAPDACSPRSSSFLRSSLSSFSSPSSLSSLSCRDTREAVALAGRKARAAILAARRARAEILLRSTHPSTAASSSLPPSTSSSTAASSASSTAASSASPSSSSSSASSEEESKGEIKGENEVASTPAREGVLGTSLANALLPQSVERRKSQRGLECEREGRQCAGGEKRGEGREGAAATERKERERESQTTSTETRDGGCFRRAPGGGNLDQAAEIKDYARANESEEGGRETTDRDDERDKRGSNETCRALHATVVSRVGDAVSYPAFAACPSATLSENATGGYPSFSTSLPPNPSSDLPTKSPFNQAHSALCARQNGSCSGVSWGLSRRSALPPELHGLCRTLFVDRHLGHLLEEERRRGSRPSSFASVGTEKEEPCRQPSDAADCARGAAPPRCSCGVRLERLAETLETDRRFGPQRGRGGALSEDETEKAWEEEKKSDEDARTEQLRVPEEHLRYAFDFILALWEIHKRMVEHG</sequence>
<feature type="region of interest" description="Disordered" evidence="1">
    <location>
        <begin position="1244"/>
        <end position="1406"/>
    </location>
</feature>
<feature type="region of interest" description="Disordered" evidence="1">
    <location>
        <begin position="654"/>
        <end position="754"/>
    </location>
</feature>
<feature type="compositionally biased region" description="Basic and acidic residues" evidence="1">
    <location>
        <begin position="1121"/>
        <end position="1138"/>
    </location>
</feature>
<dbReference type="GO" id="GO:0120015">
    <property type="term" value="F:sterol transfer activity"/>
    <property type="evidence" value="ECO:0007669"/>
    <property type="project" value="TreeGrafter"/>
</dbReference>
<evidence type="ECO:0000256" key="1">
    <source>
        <dbReference type="SAM" id="MobiDB-lite"/>
    </source>
</evidence>
<evidence type="ECO:0000259" key="2">
    <source>
        <dbReference type="SMART" id="SM00568"/>
    </source>
</evidence>
<feature type="compositionally biased region" description="Low complexity" evidence="1">
    <location>
        <begin position="1293"/>
        <end position="1330"/>
    </location>
</feature>
<reference evidence="3" key="1">
    <citation type="submission" date="2017-10" db="EMBL/GenBank/DDBJ databases">
        <authorList>
            <person name="Sibley D."/>
            <person name="Venepally P."/>
            <person name="Karamycheva S."/>
            <person name="Hadjithomas M."/>
            <person name="Khan A."/>
            <person name="Brunk B."/>
            <person name="Roos D."/>
            <person name="Caler E."/>
            <person name="Lorenzi H."/>
        </authorList>
    </citation>
    <scope>NUCLEOTIDE SEQUENCE [LARGE SCALE GENOMIC DNA]</scope>
    <source>
        <strain evidence="3">CAST</strain>
    </source>
</reference>
<feature type="region of interest" description="Disordered" evidence="1">
    <location>
        <begin position="1996"/>
        <end position="2015"/>
    </location>
</feature>
<dbReference type="Pfam" id="PF02893">
    <property type="entry name" value="GRAM"/>
    <property type="match status" value="1"/>
</dbReference>
<dbReference type="GO" id="GO:0005886">
    <property type="term" value="C:plasma membrane"/>
    <property type="evidence" value="ECO:0007669"/>
    <property type="project" value="TreeGrafter"/>
</dbReference>
<feature type="compositionally biased region" description="Basic and acidic residues" evidence="1">
    <location>
        <begin position="187"/>
        <end position="209"/>
    </location>
</feature>
<proteinExistence type="predicted"/>
<dbReference type="GO" id="GO:0032366">
    <property type="term" value="P:intracellular sterol transport"/>
    <property type="evidence" value="ECO:0007669"/>
    <property type="project" value="TreeGrafter"/>
</dbReference>
<feature type="compositionally biased region" description="Low complexity" evidence="1">
    <location>
        <begin position="123"/>
        <end position="141"/>
    </location>
</feature>
<feature type="compositionally biased region" description="Low complexity" evidence="1">
    <location>
        <begin position="1"/>
        <end position="28"/>
    </location>
</feature>
<feature type="compositionally biased region" description="Low complexity" evidence="1">
    <location>
        <begin position="2130"/>
        <end position="2170"/>
    </location>
</feature>
<feature type="region of interest" description="Disordered" evidence="1">
    <location>
        <begin position="2472"/>
        <end position="2510"/>
    </location>
</feature>
<feature type="compositionally biased region" description="Basic and acidic residues" evidence="1">
    <location>
        <begin position="2173"/>
        <end position="2183"/>
    </location>
</feature>
<feature type="region of interest" description="Disordered" evidence="1">
    <location>
        <begin position="1802"/>
        <end position="1836"/>
    </location>
</feature>
<feature type="compositionally biased region" description="Acidic residues" evidence="1">
    <location>
        <begin position="1755"/>
        <end position="1770"/>
    </location>
</feature>
<feature type="region of interest" description="Disordered" evidence="1">
    <location>
        <begin position="923"/>
        <end position="974"/>
    </location>
</feature>
<feature type="compositionally biased region" description="Basic and acidic residues" evidence="1">
    <location>
        <begin position="654"/>
        <end position="690"/>
    </location>
</feature>
<feature type="compositionally biased region" description="Polar residues" evidence="1">
    <location>
        <begin position="210"/>
        <end position="224"/>
    </location>
</feature>
<dbReference type="Proteomes" id="UP000284452">
    <property type="component" value="Unassembled WGS sequence"/>
</dbReference>
<dbReference type="CDD" id="cd00174">
    <property type="entry name" value="SH3"/>
    <property type="match status" value="1"/>
</dbReference>
<feature type="compositionally biased region" description="Basic and acidic residues" evidence="1">
    <location>
        <begin position="1268"/>
        <end position="1290"/>
    </location>
</feature>
<dbReference type="InterPro" id="IPR051482">
    <property type="entry name" value="Cholesterol_transport"/>
</dbReference>
<dbReference type="GO" id="GO:0005789">
    <property type="term" value="C:endoplasmic reticulum membrane"/>
    <property type="evidence" value="ECO:0007669"/>
    <property type="project" value="TreeGrafter"/>
</dbReference>
<gene>
    <name evidence="3" type="ORF">TGCAST_311920A</name>
</gene>
<feature type="compositionally biased region" description="Basic and acidic residues" evidence="1">
    <location>
        <begin position="152"/>
        <end position="170"/>
    </location>
</feature>
<dbReference type="CDD" id="cd13220">
    <property type="entry name" value="PH-GRAM_GRAMDC"/>
    <property type="match status" value="1"/>
</dbReference>
<feature type="region of interest" description="Disordered" evidence="1">
    <location>
        <begin position="120"/>
        <end position="260"/>
    </location>
</feature>
<dbReference type="SMART" id="SM00568">
    <property type="entry name" value="GRAM"/>
    <property type="match status" value="1"/>
</dbReference>
<feature type="compositionally biased region" description="Basic and acidic residues" evidence="1">
    <location>
        <begin position="2208"/>
        <end position="2263"/>
    </location>
</feature>
<feature type="region of interest" description="Disordered" evidence="1">
    <location>
        <begin position="451"/>
        <end position="475"/>
    </location>
</feature>
<feature type="region of interest" description="Disordered" evidence="1">
    <location>
        <begin position="1112"/>
        <end position="1144"/>
    </location>
</feature>
<name>A0A425I1S0_TOXGO</name>
<dbReference type="GO" id="GO:0032934">
    <property type="term" value="F:sterol binding"/>
    <property type="evidence" value="ECO:0007669"/>
    <property type="project" value="TreeGrafter"/>
</dbReference>
<feature type="region of interest" description="Disordered" evidence="1">
    <location>
        <begin position="2130"/>
        <end position="2308"/>
    </location>
</feature>
<comment type="caution">
    <text evidence="3">The sequence shown here is derived from an EMBL/GenBank/DDBJ whole genome shotgun (WGS) entry which is preliminary data.</text>
</comment>
<evidence type="ECO:0000313" key="3">
    <source>
        <dbReference type="EMBL" id="RQX72563.1"/>
    </source>
</evidence>
<feature type="compositionally biased region" description="Basic and acidic residues" evidence="1">
    <location>
        <begin position="2277"/>
        <end position="2307"/>
    </location>
</feature>
<protein>
    <submittedName>
        <fullName evidence="3">GRAM domain-containing protein</fullName>
    </submittedName>
</protein>
<organism evidence="3">
    <name type="scientific">Toxoplasma gondii CAST</name>
    <dbReference type="NCBI Taxonomy" id="943122"/>
    <lineage>
        <taxon>Eukaryota</taxon>
        <taxon>Sar</taxon>
        <taxon>Alveolata</taxon>
        <taxon>Apicomplexa</taxon>
        <taxon>Conoidasida</taxon>
        <taxon>Coccidia</taxon>
        <taxon>Eucoccidiorida</taxon>
        <taxon>Eimeriorina</taxon>
        <taxon>Sarcocystidae</taxon>
        <taxon>Toxoplasma</taxon>
    </lineage>
</organism>
<dbReference type="PANTHER" id="PTHR23319">
    <property type="entry name" value="GRAM DOMAIN CONTAINING 1B, ISOFORM E"/>
    <property type="match status" value="1"/>
</dbReference>
<feature type="region of interest" description="Disordered" evidence="1">
    <location>
        <begin position="1167"/>
        <end position="1229"/>
    </location>
</feature>
<feature type="compositionally biased region" description="Acidic residues" evidence="1">
    <location>
        <begin position="1196"/>
        <end position="1206"/>
    </location>
</feature>
<dbReference type="EMBL" id="AHIV02000817">
    <property type="protein sequence ID" value="RQX72563.1"/>
    <property type="molecule type" value="Genomic_DNA"/>
</dbReference>
<feature type="compositionally biased region" description="Low complexity" evidence="1">
    <location>
        <begin position="1350"/>
        <end position="1369"/>
    </location>
</feature>
<feature type="compositionally biased region" description="Low complexity" evidence="1">
    <location>
        <begin position="241"/>
        <end position="260"/>
    </location>
</feature>
<feature type="compositionally biased region" description="Basic and acidic residues" evidence="1">
    <location>
        <begin position="1171"/>
        <end position="1187"/>
    </location>
</feature>
<dbReference type="Gene3D" id="2.30.29.30">
    <property type="entry name" value="Pleckstrin-homology domain (PH domain)/Phosphotyrosine-binding domain (PTB)"/>
    <property type="match status" value="1"/>
</dbReference>